<evidence type="ECO:0000256" key="3">
    <source>
        <dbReference type="ARBA" id="ARBA00022691"/>
    </source>
</evidence>
<dbReference type="InterPro" id="IPR011990">
    <property type="entry name" value="TPR-like_helical_dom_sf"/>
</dbReference>
<evidence type="ECO:0000313" key="5">
    <source>
        <dbReference type="EMBL" id="MDH5831826.1"/>
    </source>
</evidence>
<dbReference type="PROSITE" id="PS50123">
    <property type="entry name" value="CHER"/>
    <property type="match status" value="1"/>
</dbReference>
<dbReference type="Gene3D" id="1.25.40.10">
    <property type="entry name" value="Tetratricopeptide repeat domain"/>
    <property type="match status" value="1"/>
</dbReference>
<evidence type="ECO:0000256" key="1">
    <source>
        <dbReference type="ARBA" id="ARBA00022603"/>
    </source>
</evidence>
<dbReference type="PANTHER" id="PTHR24422">
    <property type="entry name" value="CHEMOTAXIS PROTEIN METHYLTRANSFERASE"/>
    <property type="match status" value="1"/>
</dbReference>
<dbReference type="InterPro" id="IPR050903">
    <property type="entry name" value="Bact_Chemotaxis_MeTrfase"/>
</dbReference>
<accession>A0ABT6JP09</accession>
<dbReference type="InterPro" id="IPR000780">
    <property type="entry name" value="CheR_MeTrfase"/>
</dbReference>
<comment type="caution">
    <text evidence="5">The sequence shown here is derived from an EMBL/GenBank/DDBJ whole genome shotgun (WGS) entry which is preliminary data.</text>
</comment>
<gene>
    <name evidence="5" type="ORF">QFW80_14995</name>
</gene>
<dbReference type="InterPro" id="IPR029063">
    <property type="entry name" value="SAM-dependent_MTases_sf"/>
</dbReference>
<evidence type="ECO:0000256" key="2">
    <source>
        <dbReference type="ARBA" id="ARBA00022679"/>
    </source>
</evidence>
<name>A0ABT6JP09_9GAMM</name>
<sequence>MAEHAPIVVQIDGTADASTLRRLAHLLAREGLWRAAGDVFAGVLRLAPTDWRSHLRRYDAYAEAGDSDGCRRALDAFVASALASRTSPTPLLRLLDGTGHAVHARSLLEASAHADPGNWRLGLQSLERAASPGDVRVALQRLFAVEGPLRSVQHRAILDQLAERRLVGKLDEALHAIASIRAGDWRLRWHGVCVLHALGDPAAACPHMEALAGDAALSTPVRRALLQQVSGHGATALLAAALEGYDRIDRAGLLALLGHGGDAHQLDRTQAAVMQVQDDAAREAMSLALARAMEVSGEAGMADALISSTRAGRNPGHAPDSPSPTASTLMFRNLPLLRQLLALIEAIVATKGHARIHVGACSTGEEVYSLALLLQQRGLLDSCRLRASDVDPALLARARTGVLELQAVHAIPDDIGPLDLEPRPDGRSELGPETRAAIEFAIEDLCETGPGPRFDLMVANNVLVHLPQAMRETMIERLADRLDGDGLLCIGGVRHDEMGPLIERLGLVAVEEGSDEAFDAWTIQHSAWYVSPRPYWALPPARYTLGERWKHASLFARSLDRARWAADVLQARHP</sequence>
<dbReference type="InterPro" id="IPR022642">
    <property type="entry name" value="CheR_C"/>
</dbReference>
<keyword evidence="1 5" id="KW-0489">Methyltransferase</keyword>
<dbReference type="RefSeq" id="WP_280602781.1">
    <property type="nucleotide sequence ID" value="NZ_JARXRN010000028.1"/>
</dbReference>
<dbReference type="Pfam" id="PF01739">
    <property type="entry name" value="CheR"/>
    <property type="match status" value="1"/>
</dbReference>
<dbReference type="GO" id="GO:0008168">
    <property type="term" value="F:methyltransferase activity"/>
    <property type="evidence" value="ECO:0007669"/>
    <property type="project" value="UniProtKB-KW"/>
</dbReference>
<dbReference type="SMART" id="SM00138">
    <property type="entry name" value="MeTrc"/>
    <property type="match status" value="1"/>
</dbReference>
<keyword evidence="6" id="KW-1185">Reference proteome</keyword>
<feature type="domain" description="CheR-type methyltransferase" evidence="4">
    <location>
        <begin position="328"/>
        <end position="491"/>
    </location>
</feature>
<dbReference type="SUPFAM" id="SSF53335">
    <property type="entry name" value="S-adenosyl-L-methionine-dependent methyltransferases"/>
    <property type="match status" value="1"/>
</dbReference>
<proteinExistence type="predicted"/>
<dbReference type="Proteomes" id="UP001156831">
    <property type="component" value="Unassembled WGS sequence"/>
</dbReference>
<keyword evidence="2" id="KW-0808">Transferase</keyword>
<organism evidence="5 6">
    <name type="scientific">Luteimonas rhizosphaericola</name>
    <dbReference type="NCBI Taxonomy" id="3042024"/>
    <lineage>
        <taxon>Bacteria</taxon>
        <taxon>Pseudomonadati</taxon>
        <taxon>Pseudomonadota</taxon>
        <taxon>Gammaproteobacteria</taxon>
        <taxon>Lysobacterales</taxon>
        <taxon>Lysobacteraceae</taxon>
        <taxon>Luteimonas</taxon>
    </lineage>
</organism>
<dbReference type="PRINTS" id="PR00996">
    <property type="entry name" value="CHERMTFRASE"/>
</dbReference>
<keyword evidence="3" id="KW-0949">S-adenosyl-L-methionine</keyword>
<dbReference type="PANTHER" id="PTHR24422:SF19">
    <property type="entry name" value="CHEMOTAXIS PROTEIN METHYLTRANSFERASE"/>
    <property type="match status" value="1"/>
</dbReference>
<dbReference type="EMBL" id="JARXRN010000028">
    <property type="protein sequence ID" value="MDH5831826.1"/>
    <property type="molecule type" value="Genomic_DNA"/>
</dbReference>
<protein>
    <submittedName>
        <fullName evidence="5">CheR family methyltransferase</fullName>
    </submittedName>
</protein>
<evidence type="ECO:0000313" key="6">
    <source>
        <dbReference type="Proteomes" id="UP001156831"/>
    </source>
</evidence>
<evidence type="ECO:0000259" key="4">
    <source>
        <dbReference type="PROSITE" id="PS50123"/>
    </source>
</evidence>
<dbReference type="GO" id="GO:0032259">
    <property type="term" value="P:methylation"/>
    <property type="evidence" value="ECO:0007669"/>
    <property type="project" value="UniProtKB-KW"/>
</dbReference>
<dbReference type="Gene3D" id="3.40.50.150">
    <property type="entry name" value="Vaccinia Virus protein VP39"/>
    <property type="match status" value="1"/>
</dbReference>
<reference evidence="5 6" key="1">
    <citation type="submission" date="2023-04" db="EMBL/GenBank/DDBJ databases">
        <title>Luteimonas sp. M1R5S18.</title>
        <authorList>
            <person name="Sun J.-Q."/>
        </authorList>
    </citation>
    <scope>NUCLEOTIDE SEQUENCE [LARGE SCALE GENOMIC DNA]</scope>
    <source>
        <strain evidence="5 6">M1R5S18</strain>
    </source>
</reference>